<dbReference type="FunCoup" id="A0A0G4FZ51">
    <property type="interactions" value="31"/>
</dbReference>
<dbReference type="PhylomeDB" id="A0A0G4FZ51"/>
<dbReference type="VEuPathDB" id="CryptoDB:Vbra_1383"/>
<dbReference type="InterPro" id="IPR043988">
    <property type="entry name" value="CCZ1/INTU_longin_2"/>
</dbReference>
<dbReference type="EMBL" id="CDMY01000526">
    <property type="protein sequence ID" value="CEM20359.1"/>
    <property type="molecule type" value="Genomic_DNA"/>
</dbReference>
<reference evidence="5 6" key="1">
    <citation type="submission" date="2014-11" db="EMBL/GenBank/DDBJ databases">
        <authorList>
            <person name="Zhu J."/>
            <person name="Qi W."/>
            <person name="Song R."/>
        </authorList>
    </citation>
    <scope>NUCLEOTIDE SEQUENCE [LARGE SCALE GENOMIC DNA]</scope>
</reference>
<feature type="domain" description="CCZ1/INTU/HPS4 third Longin" evidence="4">
    <location>
        <begin position="379"/>
        <end position="477"/>
    </location>
</feature>
<evidence type="ECO:0000256" key="1">
    <source>
        <dbReference type="ARBA" id="ARBA00005352"/>
    </source>
</evidence>
<dbReference type="OrthoDB" id="240546at2759"/>
<feature type="domain" description="CCZ1/INTU second Longin" evidence="3">
    <location>
        <begin position="204"/>
        <end position="291"/>
    </location>
</feature>
<dbReference type="Pfam" id="PF19031">
    <property type="entry name" value="Intu_longin_1"/>
    <property type="match status" value="1"/>
</dbReference>
<gene>
    <name evidence="5" type="ORF">Vbra_1383</name>
</gene>
<dbReference type="InterPro" id="IPR043989">
    <property type="entry name" value="CCZ1/INTU/HSP4_longin_3"/>
</dbReference>
<dbReference type="GO" id="GO:0035658">
    <property type="term" value="C:Mon1-Ccz1 complex"/>
    <property type="evidence" value="ECO:0007669"/>
    <property type="project" value="InterPro"/>
</dbReference>
<dbReference type="InterPro" id="IPR043987">
    <property type="entry name" value="CCZ1/INTU/HSP4_longin_1"/>
</dbReference>
<dbReference type="AlphaFoldDB" id="A0A0G4FZ51"/>
<dbReference type="OMA" id="DCQALHT"/>
<dbReference type="Proteomes" id="UP000041254">
    <property type="component" value="Unassembled WGS sequence"/>
</dbReference>
<keyword evidence="6" id="KW-1185">Reference proteome</keyword>
<evidence type="ECO:0000259" key="4">
    <source>
        <dbReference type="Pfam" id="PF19033"/>
    </source>
</evidence>
<evidence type="ECO:0008006" key="7">
    <source>
        <dbReference type="Google" id="ProtNLM"/>
    </source>
</evidence>
<proteinExistence type="inferred from homology"/>
<accession>A0A0G4FZ51</accession>
<dbReference type="InParanoid" id="A0A0G4FZ51"/>
<dbReference type="Pfam" id="PF19032">
    <property type="entry name" value="Intu_longin_2"/>
    <property type="match status" value="1"/>
</dbReference>
<dbReference type="STRING" id="1169540.A0A0G4FZ51"/>
<dbReference type="PANTHER" id="PTHR13056">
    <property type="entry name" value="VACUOLAR FUSION PROTEIN CCZ1 HOMOLOG-RELATED"/>
    <property type="match status" value="1"/>
</dbReference>
<feature type="domain" description="CCZ1/INTU/HSP4 first Longin" evidence="2">
    <location>
        <begin position="19"/>
        <end position="136"/>
    </location>
</feature>
<dbReference type="PANTHER" id="PTHR13056:SF0">
    <property type="entry name" value="VACUOLAR FUSION PROTEIN CCZ1 HOMOLOG-RELATED"/>
    <property type="match status" value="1"/>
</dbReference>
<comment type="similarity">
    <text evidence="1">Belongs to the CCZ1 family.</text>
</comment>
<organism evidence="5 6">
    <name type="scientific">Vitrella brassicaformis (strain CCMP3155)</name>
    <dbReference type="NCBI Taxonomy" id="1169540"/>
    <lineage>
        <taxon>Eukaryota</taxon>
        <taxon>Sar</taxon>
        <taxon>Alveolata</taxon>
        <taxon>Colpodellida</taxon>
        <taxon>Vitrellaceae</taxon>
        <taxon>Vitrella</taxon>
    </lineage>
</organism>
<dbReference type="Pfam" id="PF19033">
    <property type="entry name" value="Intu_longin_3"/>
    <property type="match status" value="1"/>
</dbReference>
<dbReference type="GO" id="GO:0016192">
    <property type="term" value="P:vesicle-mediated transport"/>
    <property type="evidence" value="ECO:0007669"/>
    <property type="project" value="InterPro"/>
</dbReference>
<evidence type="ECO:0000259" key="2">
    <source>
        <dbReference type="Pfam" id="PF19031"/>
    </source>
</evidence>
<evidence type="ECO:0000259" key="3">
    <source>
        <dbReference type="Pfam" id="PF19032"/>
    </source>
</evidence>
<evidence type="ECO:0000313" key="6">
    <source>
        <dbReference type="Proteomes" id="UP000041254"/>
    </source>
</evidence>
<dbReference type="InterPro" id="IPR013176">
    <property type="entry name" value="Ccz1"/>
</dbReference>
<evidence type="ECO:0000313" key="5">
    <source>
        <dbReference type="EMBL" id="CEM20359.1"/>
    </source>
</evidence>
<name>A0A0G4FZ51_VITBC</name>
<sequence length="489" mass="54106">MSVASVLVFDPSRKAHRKKPTEEDVQDAKIIYYHPSGASPEEKRQQVGLVEGLISFTRMFRESEGSPAFRAVRTQQHLIVARECEPSIWMAMALLHSTTSGLDGADATDWDDDDVSDTVLLALLRNCHEVFTLLHGRIRSFCDRKSRLCDLFEDFIPAYIATIDCSDLTILHEMDGYHFGPVERGTYLAIQSFLSVLQRNFPVIRYAALLYDAYLVYSGLPPADMRLLYSYLVSYANGNVSNHKLNRRPFGRMPTAASQPGGGSSSFGRVQLLEGNEDGFIFGPSNVPTGSGASSMFVPPIALHNGSTGQLLAFLYQGIMLVMVLHGGLEGDSVDRRARLAFDPGEVPALHEAAVYSPGGLKDLLPSVHEQFTRIMSQEDSYRFVYFNAANHAVRKSNRATASGKEKCSSSLLPHESHVVQNMHAVFTDTDPECREILLKSSGSGWIGGKNTLDREFFVALDGSNLSFTKAQDEMQKFGTIHFANIFID</sequence>
<protein>
    <recommendedName>
        <fullName evidence="7">CCZ1/INTU/HSP4 first Longin domain-containing protein</fullName>
    </recommendedName>
</protein>